<dbReference type="RefSeq" id="WP_256304206.1">
    <property type="nucleotide sequence ID" value="NZ_JANFYS010000020.1"/>
</dbReference>
<sequence length="145" mass="16842">MTQGQSRFVPYEMKRSLIRVYSYRNKEIRGTLQNPYFEEEPYFDNLTQLLIRMEGLLDALDFPQRSMEGRAFDQPEQRVATGAPRPAPEALGEQKPLATFQLSVLFRQNASWQGRLTWLERAEEARFRSVLELVGLLDSALAAWE</sequence>
<reference evidence="2" key="1">
    <citation type="submission" date="2022-06" db="EMBL/GenBank/DDBJ databases">
        <title>Isolation of gut microbiota from human fecal samples.</title>
        <authorList>
            <person name="Pamer E.G."/>
            <person name="Barat B."/>
            <person name="Waligurski E."/>
            <person name="Medina S."/>
            <person name="Paddock L."/>
            <person name="Mostad J."/>
        </authorList>
    </citation>
    <scope>NUCLEOTIDE SEQUENCE</scope>
    <source>
        <strain evidence="2">DFI.9.91</strain>
    </source>
</reference>
<gene>
    <name evidence="2" type="ORF">NE579_10425</name>
</gene>
<evidence type="ECO:0000313" key="2">
    <source>
        <dbReference type="EMBL" id="MCQ4770876.1"/>
    </source>
</evidence>
<protein>
    <submittedName>
        <fullName evidence="2">Uncharacterized protein</fullName>
    </submittedName>
</protein>
<dbReference type="AlphaFoldDB" id="A0AAW5JL13"/>
<name>A0AAW5JL13_9FIRM</name>
<evidence type="ECO:0000313" key="3">
    <source>
        <dbReference type="Proteomes" id="UP001204562"/>
    </source>
</evidence>
<dbReference type="EMBL" id="JANFYS010000020">
    <property type="protein sequence ID" value="MCQ4770876.1"/>
    <property type="molecule type" value="Genomic_DNA"/>
</dbReference>
<evidence type="ECO:0000256" key="1">
    <source>
        <dbReference type="SAM" id="MobiDB-lite"/>
    </source>
</evidence>
<dbReference type="Proteomes" id="UP001204562">
    <property type="component" value="Unassembled WGS sequence"/>
</dbReference>
<proteinExistence type="predicted"/>
<feature type="region of interest" description="Disordered" evidence="1">
    <location>
        <begin position="70"/>
        <end position="92"/>
    </location>
</feature>
<organism evidence="2 3">
    <name type="scientific">Intestinimonas massiliensis</name>
    <name type="common">ex Afouda et al. 2020</name>
    <dbReference type="NCBI Taxonomy" id="1673721"/>
    <lineage>
        <taxon>Bacteria</taxon>
        <taxon>Bacillati</taxon>
        <taxon>Bacillota</taxon>
        <taxon>Clostridia</taxon>
        <taxon>Eubacteriales</taxon>
        <taxon>Intestinimonas</taxon>
    </lineage>
</organism>
<accession>A0AAW5JL13</accession>
<comment type="caution">
    <text evidence="2">The sequence shown here is derived from an EMBL/GenBank/DDBJ whole genome shotgun (WGS) entry which is preliminary data.</text>
</comment>